<reference evidence="2 3" key="1">
    <citation type="submission" date="2014-02" db="EMBL/GenBank/DDBJ databases">
        <authorList>
            <person name="Sears C."/>
            <person name="Carroll K."/>
            <person name="Sack B.R."/>
            <person name="Qadri F."/>
            <person name="Myers L.L."/>
            <person name="Chung G.-T."/>
            <person name="Escheverria P."/>
            <person name="Fraser C.M."/>
            <person name="Sadzewicz L."/>
            <person name="Shefchek K.A."/>
            <person name="Tallon L."/>
            <person name="Das S.P."/>
            <person name="Daugherty S."/>
            <person name="Mongodin E.F."/>
        </authorList>
    </citation>
    <scope>NUCLEOTIDE SEQUENCE [LARGE SCALE GENOMIC DNA]</scope>
    <source>
        <strain evidence="2 3">S36L11</strain>
    </source>
</reference>
<feature type="coiled-coil region" evidence="1">
    <location>
        <begin position="37"/>
        <end position="78"/>
    </location>
</feature>
<protein>
    <submittedName>
        <fullName evidence="2">Uncharacterized protein</fullName>
    </submittedName>
</protein>
<dbReference type="Proteomes" id="UP000022082">
    <property type="component" value="Unassembled WGS sequence"/>
</dbReference>
<evidence type="ECO:0000256" key="1">
    <source>
        <dbReference type="SAM" id="Coils"/>
    </source>
</evidence>
<accession>A0A015XIR2</accession>
<dbReference type="AlphaFoldDB" id="A0A015XIR2"/>
<sequence length="88" mass="10028">MSKIIEIHNDINPTWLLTGKGDIYYNTSSTTTQTTELSSLLALIREKEEIIREQDREIGRLEERIRQMTIEKEKHVSDAPISGTANVG</sequence>
<proteinExistence type="predicted"/>
<name>A0A015XIR2_BACFG</name>
<dbReference type="PATRIC" id="fig|1339327.3.peg.28"/>
<gene>
    <name evidence="2" type="ORF">M136_4718</name>
</gene>
<comment type="caution">
    <text evidence="2">The sequence shown here is derived from an EMBL/GenBank/DDBJ whole genome shotgun (WGS) entry which is preliminary data.</text>
</comment>
<organism evidence="2 3">
    <name type="scientific">Bacteroides fragilis str. S36L11</name>
    <dbReference type="NCBI Taxonomy" id="1339327"/>
    <lineage>
        <taxon>Bacteria</taxon>
        <taxon>Pseudomonadati</taxon>
        <taxon>Bacteroidota</taxon>
        <taxon>Bacteroidia</taxon>
        <taxon>Bacteroidales</taxon>
        <taxon>Bacteroidaceae</taxon>
        <taxon>Bacteroides</taxon>
    </lineage>
</organism>
<evidence type="ECO:0000313" key="3">
    <source>
        <dbReference type="Proteomes" id="UP000022082"/>
    </source>
</evidence>
<evidence type="ECO:0000313" key="2">
    <source>
        <dbReference type="EMBL" id="EXZ31543.1"/>
    </source>
</evidence>
<keyword evidence="1" id="KW-0175">Coiled coil</keyword>
<dbReference type="EMBL" id="JGDJ01000002">
    <property type="protein sequence ID" value="EXZ31543.1"/>
    <property type="molecule type" value="Genomic_DNA"/>
</dbReference>